<evidence type="ECO:0000313" key="4">
    <source>
        <dbReference type="Proteomes" id="UP001219525"/>
    </source>
</evidence>
<dbReference type="Proteomes" id="UP001219525">
    <property type="component" value="Unassembled WGS sequence"/>
</dbReference>
<evidence type="ECO:0000256" key="1">
    <source>
        <dbReference type="SAM" id="MobiDB-lite"/>
    </source>
</evidence>
<name>A0AAD7E2T9_9AGAR</name>
<protein>
    <submittedName>
        <fullName evidence="3">Uncharacterized protein</fullName>
    </submittedName>
</protein>
<feature type="transmembrane region" description="Helical" evidence="2">
    <location>
        <begin position="163"/>
        <end position="184"/>
    </location>
</feature>
<feature type="compositionally biased region" description="Polar residues" evidence="1">
    <location>
        <begin position="376"/>
        <end position="388"/>
    </location>
</feature>
<reference evidence="3" key="1">
    <citation type="submission" date="2023-03" db="EMBL/GenBank/DDBJ databases">
        <title>Massive genome expansion in bonnet fungi (Mycena s.s.) driven by repeated elements and novel gene families across ecological guilds.</title>
        <authorList>
            <consortium name="Lawrence Berkeley National Laboratory"/>
            <person name="Harder C.B."/>
            <person name="Miyauchi S."/>
            <person name="Viragh M."/>
            <person name="Kuo A."/>
            <person name="Thoen E."/>
            <person name="Andreopoulos B."/>
            <person name="Lu D."/>
            <person name="Skrede I."/>
            <person name="Drula E."/>
            <person name="Henrissat B."/>
            <person name="Morin E."/>
            <person name="Kohler A."/>
            <person name="Barry K."/>
            <person name="LaButti K."/>
            <person name="Morin E."/>
            <person name="Salamov A."/>
            <person name="Lipzen A."/>
            <person name="Mereny Z."/>
            <person name="Hegedus B."/>
            <person name="Baldrian P."/>
            <person name="Stursova M."/>
            <person name="Weitz H."/>
            <person name="Taylor A."/>
            <person name="Grigoriev I.V."/>
            <person name="Nagy L.G."/>
            <person name="Martin F."/>
            <person name="Kauserud H."/>
        </authorList>
    </citation>
    <scope>NUCLEOTIDE SEQUENCE</scope>
    <source>
        <strain evidence="3">9144</strain>
    </source>
</reference>
<dbReference type="AlphaFoldDB" id="A0AAD7E2T9"/>
<feature type="region of interest" description="Disordered" evidence="1">
    <location>
        <begin position="1"/>
        <end position="93"/>
    </location>
</feature>
<keyword evidence="2" id="KW-0472">Membrane</keyword>
<accession>A0AAD7E2T9</accession>
<keyword evidence="2" id="KW-0812">Transmembrane</keyword>
<keyword evidence="4" id="KW-1185">Reference proteome</keyword>
<feature type="compositionally biased region" description="Polar residues" evidence="1">
    <location>
        <begin position="245"/>
        <end position="260"/>
    </location>
</feature>
<proteinExistence type="predicted"/>
<keyword evidence="2" id="KW-1133">Transmembrane helix</keyword>
<evidence type="ECO:0000313" key="3">
    <source>
        <dbReference type="EMBL" id="KAJ7225540.1"/>
    </source>
</evidence>
<feature type="compositionally biased region" description="Low complexity" evidence="1">
    <location>
        <begin position="1"/>
        <end position="90"/>
    </location>
</feature>
<evidence type="ECO:0000256" key="2">
    <source>
        <dbReference type="SAM" id="Phobius"/>
    </source>
</evidence>
<comment type="caution">
    <text evidence="3">The sequence shown here is derived from an EMBL/GenBank/DDBJ whole genome shotgun (WGS) entry which is preliminary data.</text>
</comment>
<feature type="region of interest" description="Disordered" evidence="1">
    <location>
        <begin position="244"/>
        <end position="269"/>
    </location>
</feature>
<feature type="region of interest" description="Disordered" evidence="1">
    <location>
        <begin position="335"/>
        <end position="430"/>
    </location>
</feature>
<sequence length="430" mass="44749">MPTSASLPSSPSVGSSSNAVSSSASSTPTGPSSSRQSSTTTTSSSSTTSTSSLPANPPSTITSTSSFTATSTTSTTSTQETTTSLTSPTRTDPPLQTLLSTVFVATTDSLGHTTISAPSAITSVVTFTSDGITVTSTEIKLNPTLGSDGHSSGGSSFFKNTGAVAGVFVLVGLAAAAIVLWIIFGLRQRRRTRRIEHDTAVSATLAAAGFHRAPLDDDELHGNTSMSRAFASDMEMRTGSALALRTNSSIPSAERTSGYQDSPGHDEAVQESFNPYHEVAVPREGYIPARTHSPPPAAFVEPYRDASGPDHPITHSASQSVGSTEPLLAAFNRASQVSPAPSSALLRPPTPPPRNPKRVSDRPSQMSVLATPRPRLQSTGSSVYSVESTGDERLNPALRNSDIQDSEDYTRPVLGVRNVPDGVSQVSRES</sequence>
<dbReference type="EMBL" id="JARJCW010000004">
    <property type="protein sequence ID" value="KAJ7225540.1"/>
    <property type="molecule type" value="Genomic_DNA"/>
</dbReference>
<feature type="region of interest" description="Disordered" evidence="1">
    <location>
        <begin position="288"/>
        <end position="321"/>
    </location>
</feature>
<gene>
    <name evidence="3" type="ORF">GGX14DRAFT_489624</name>
</gene>
<organism evidence="3 4">
    <name type="scientific">Mycena pura</name>
    <dbReference type="NCBI Taxonomy" id="153505"/>
    <lineage>
        <taxon>Eukaryota</taxon>
        <taxon>Fungi</taxon>
        <taxon>Dikarya</taxon>
        <taxon>Basidiomycota</taxon>
        <taxon>Agaricomycotina</taxon>
        <taxon>Agaricomycetes</taxon>
        <taxon>Agaricomycetidae</taxon>
        <taxon>Agaricales</taxon>
        <taxon>Marasmiineae</taxon>
        <taxon>Mycenaceae</taxon>
        <taxon>Mycena</taxon>
    </lineage>
</organism>